<keyword evidence="2" id="KW-1185">Reference proteome</keyword>
<protein>
    <submittedName>
        <fullName evidence="1">Uncharacterized protein</fullName>
    </submittedName>
</protein>
<evidence type="ECO:0000313" key="1">
    <source>
        <dbReference type="EMBL" id="MFC7063596.1"/>
    </source>
</evidence>
<organism evidence="1 2">
    <name type="scientific">Halobacillus seohaensis</name>
    <dbReference type="NCBI Taxonomy" id="447421"/>
    <lineage>
        <taxon>Bacteria</taxon>
        <taxon>Bacillati</taxon>
        <taxon>Bacillota</taxon>
        <taxon>Bacilli</taxon>
        <taxon>Bacillales</taxon>
        <taxon>Bacillaceae</taxon>
        <taxon>Halobacillus</taxon>
    </lineage>
</organism>
<name>A0ABW2ERN5_9BACI</name>
<sequence length="91" mass="11029">MHKNMFEGSIEVKKVKIRGCIEHNKHSKEFETYVWEQIKEHTWHTTPRILYLLDAFLFNGHRIKVDSSFEELEEQILFPLVEHLHKKKVNN</sequence>
<dbReference type="Proteomes" id="UP001596410">
    <property type="component" value="Unassembled WGS sequence"/>
</dbReference>
<evidence type="ECO:0000313" key="2">
    <source>
        <dbReference type="Proteomes" id="UP001596410"/>
    </source>
</evidence>
<comment type="caution">
    <text evidence="1">The sequence shown here is derived from an EMBL/GenBank/DDBJ whole genome shotgun (WGS) entry which is preliminary data.</text>
</comment>
<gene>
    <name evidence="1" type="ORF">ACFQIC_17440</name>
</gene>
<proteinExistence type="predicted"/>
<dbReference type="EMBL" id="JBHSZV010000049">
    <property type="protein sequence ID" value="MFC7063596.1"/>
    <property type="molecule type" value="Genomic_DNA"/>
</dbReference>
<accession>A0ABW2ERN5</accession>
<reference evidence="2" key="1">
    <citation type="journal article" date="2019" name="Int. J. Syst. Evol. Microbiol.">
        <title>The Global Catalogue of Microorganisms (GCM) 10K type strain sequencing project: providing services to taxonomists for standard genome sequencing and annotation.</title>
        <authorList>
            <consortium name="The Broad Institute Genomics Platform"/>
            <consortium name="The Broad Institute Genome Sequencing Center for Infectious Disease"/>
            <person name="Wu L."/>
            <person name="Ma J."/>
        </authorList>
    </citation>
    <scope>NUCLEOTIDE SEQUENCE [LARGE SCALE GENOMIC DNA]</scope>
    <source>
        <strain evidence="2">CGMCC 4.1621</strain>
    </source>
</reference>